<keyword evidence="3" id="KW-1185">Reference proteome</keyword>
<feature type="domain" description="VOC" evidence="1">
    <location>
        <begin position="8"/>
        <end position="129"/>
    </location>
</feature>
<accession>A0A9W9PXW5</accession>
<name>A0A9W9PXW5_9EURO</name>
<comment type="caution">
    <text evidence="2">The sequence shown here is derived from an EMBL/GenBank/DDBJ whole genome shotgun (WGS) entry which is preliminary data.</text>
</comment>
<reference evidence="2" key="2">
    <citation type="journal article" date="2023" name="IMA Fungus">
        <title>Comparative genomic study of the Penicillium genus elucidates a diverse pangenome and 15 lateral gene transfer events.</title>
        <authorList>
            <person name="Petersen C."/>
            <person name="Sorensen T."/>
            <person name="Nielsen M.R."/>
            <person name="Sondergaard T.E."/>
            <person name="Sorensen J.L."/>
            <person name="Fitzpatrick D.A."/>
            <person name="Frisvad J.C."/>
            <person name="Nielsen K.L."/>
        </authorList>
    </citation>
    <scope>NUCLEOTIDE SEQUENCE</scope>
    <source>
        <strain evidence="2">IBT 21472</strain>
    </source>
</reference>
<dbReference type="InterPro" id="IPR029068">
    <property type="entry name" value="Glyas_Bleomycin-R_OHBP_Dase"/>
</dbReference>
<dbReference type="CDD" id="cd07247">
    <property type="entry name" value="SgaA_N_like"/>
    <property type="match status" value="1"/>
</dbReference>
<dbReference type="EMBL" id="JAPZBO010000005">
    <property type="protein sequence ID" value="KAJ5316255.1"/>
    <property type="molecule type" value="Genomic_DNA"/>
</dbReference>
<dbReference type="PROSITE" id="PS51819">
    <property type="entry name" value="VOC"/>
    <property type="match status" value="1"/>
</dbReference>
<organism evidence="2 3">
    <name type="scientific">Penicillium atrosanguineum</name>
    <dbReference type="NCBI Taxonomy" id="1132637"/>
    <lineage>
        <taxon>Eukaryota</taxon>
        <taxon>Fungi</taxon>
        <taxon>Dikarya</taxon>
        <taxon>Ascomycota</taxon>
        <taxon>Pezizomycotina</taxon>
        <taxon>Eurotiomycetes</taxon>
        <taxon>Eurotiomycetidae</taxon>
        <taxon>Eurotiales</taxon>
        <taxon>Aspergillaceae</taxon>
        <taxon>Penicillium</taxon>
    </lineage>
</organism>
<dbReference type="PANTHER" id="PTHR33993:SF2">
    <property type="entry name" value="VOC DOMAIN-CONTAINING PROTEIN"/>
    <property type="match status" value="1"/>
</dbReference>
<dbReference type="PANTHER" id="PTHR33993">
    <property type="entry name" value="GLYOXALASE-RELATED"/>
    <property type="match status" value="1"/>
</dbReference>
<protein>
    <recommendedName>
        <fullName evidence="1">VOC domain-containing protein</fullName>
    </recommendedName>
</protein>
<sequence>MPIPATGTPVGLEIPVKDTKRAAAFYSAVFNWSFSAETNVGAPEEYLLVFKVAGEMFPGGGIIKKIPEGDLAASGSTKIYLYVDDIEAAIEKIEANGGKKLGEKEAEGDRAFYQYFQDSEGNAQALYSYNK</sequence>
<evidence type="ECO:0000313" key="3">
    <source>
        <dbReference type="Proteomes" id="UP001147746"/>
    </source>
</evidence>
<reference evidence="2" key="1">
    <citation type="submission" date="2022-12" db="EMBL/GenBank/DDBJ databases">
        <authorList>
            <person name="Petersen C."/>
        </authorList>
    </citation>
    <scope>NUCLEOTIDE SEQUENCE</scope>
    <source>
        <strain evidence="2">IBT 21472</strain>
    </source>
</reference>
<dbReference type="OrthoDB" id="447346at2759"/>
<dbReference type="Pfam" id="PF00903">
    <property type="entry name" value="Glyoxalase"/>
    <property type="match status" value="1"/>
</dbReference>
<evidence type="ECO:0000259" key="1">
    <source>
        <dbReference type="PROSITE" id="PS51819"/>
    </source>
</evidence>
<dbReference type="InterPro" id="IPR004360">
    <property type="entry name" value="Glyas_Fos-R_dOase_dom"/>
</dbReference>
<dbReference type="InterPro" id="IPR052164">
    <property type="entry name" value="Anthracycline_SecMetBiosynth"/>
</dbReference>
<dbReference type="InterPro" id="IPR037523">
    <property type="entry name" value="VOC_core"/>
</dbReference>
<dbReference type="Gene3D" id="3.10.180.10">
    <property type="entry name" value="2,3-Dihydroxybiphenyl 1,2-Dioxygenase, domain 1"/>
    <property type="match status" value="1"/>
</dbReference>
<dbReference type="Proteomes" id="UP001147746">
    <property type="component" value="Unassembled WGS sequence"/>
</dbReference>
<dbReference type="SUPFAM" id="SSF54593">
    <property type="entry name" value="Glyoxalase/Bleomycin resistance protein/Dihydroxybiphenyl dioxygenase"/>
    <property type="match status" value="1"/>
</dbReference>
<gene>
    <name evidence="2" type="ORF">N7476_006562</name>
</gene>
<dbReference type="AlphaFoldDB" id="A0A9W9PXW5"/>
<proteinExistence type="predicted"/>
<evidence type="ECO:0000313" key="2">
    <source>
        <dbReference type="EMBL" id="KAJ5316255.1"/>
    </source>
</evidence>